<dbReference type="PROSITE" id="PS50930">
    <property type="entry name" value="HTH_LYTTR"/>
    <property type="match status" value="1"/>
</dbReference>
<feature type="modified residue" description="4-aspartylphosphate" evidence="1">
    <location>
        <position position="60"/>
    </location>
</feature>
<gene>
    <name evidence="4" type="ORF">ATO12_01095</name>
</gene>
<keyword evidence="5" id="KW-1185">Reference proteome</keyword>
<dbReference type="Gene3D" id="2.40.50.1020">
    <property type="entry name" value="LytTr DNA-binding domain"/>
    <property type="match status" value="1"/>
</dbReference>
<dbReference type="PROSITE" id="PS50110">
    <property type="entry name" value="RESPONSE_REGULATORY"/>
    <property type="match status" value="1"/>
</dbReference>
<accession>A0A023BZL5</accession>
<dbReference type="Gene3D" id="3.40.50.2300">
    <property type="match status" value="1"/>
</dbReference>
<dbReference type="SUPFAM" id="SSF52172">
    <property type="entry name" value="CheY-like"/>
    <property type="match status" value="1"/>
</dbReference>
<evidence type="ECO:0000256" key="1">
    <source>
        <dbReference type="PROSITE-ProRule" id="PRU00169"/>
    </source>
</evidence>
<dbReference type="GO" id="GO:0000156">
    <property type="term" value="F:phosphorelay response regulator activity"/>
    <property type="evidence" value="ECO:0007669"/>
    <property type="project" value="TreeGrafter"/>
</dbReference>
<dbReference type="SMART" id="SM00448">
    <property type="entry name" value="REC"/>
    <property type="match status" value="1"/>
</dbReference>
<proteinExistence type="predicted"/>
<dbReference type="InterPro" id="IPR051271">
    <property type="entry name" value="2C-system_Tx_regulators"/>
</dbReference>
<evidence type="ECO:0000313" key="4">
    <source>
        <dbReference type="EMBL" id="EZH75404.1"/>
    </source>
</evidence>
<dbReference type="OrthoDB" id="2168082at2"/>
<dbReference type="InterPro" id="IPR001789">
    <property type="entry name" value="Sig_transdc_resp-reg_receiver"/>
</dbReference>
<dbReference type="InterPro" id="IPR007492">
    <property type="entry name" value="LytTR_DNA-bd_dom"/>
</dbReference>
<feature type="domain" description="HTH LytTR-type" evidence="3">
    <location>
        <begin position="144"/>
        <end position="211"/>
    </location>
</feature>
<organism evidence="4 5">
    <name type="scientific">Aquimarina atlantica</name>
    <dbReference type="NCBI Taxonomy" id="1317122"/>
    <lineage>
        <taxon>Bacteria</taxon>
        <taxon>Pseudomonadati</taxon>
        <taxon>Bacteroidota</taxon>
        <taxon>Flavobacteriia</taxon>
        <taxon>Flavobacteriales</taxon>
        <taxon>Flavobacteriaceae</taxon>
        <taxon>Aquimarina</taxon>
    </lineage>
</organism>
<feature type="domain" description="Response regulatory" evidence="2">
    <location>
        <begin position="9"/>
        <end position="120"/>
    </location>
</feature>
<dbReference type="PANTHER" id="PTHR45526:SF1">
    <property type="entry name" value="TRANSCRIPTIONAL REGULATORY PROTEIN DCUR-RELATED"/>
    <property type="match status" value="1"/>
</dbReference>
<dbReference type="GO" id="GO:0003677">
    <property type="term" value="F:DNA binding"/>
    <property type="evidence" value="ECO:0007669"/>
    <property type="project" value="InterPro"/>
</dbReference>
<comment type="caution">
    <text evidence="4">The sequence shown here is derived from an EMBL/GenBank/DDBJ whole genome shotgun (WGS) entry which is preliminary data.</text>
</comment>
<dbReference type="Pfam" id="PF00072">
    <property type="entry name" value="Response_reg"/>
    <property type="match status" value="1"/>
</dbReference>
<dbReference type="InterPro" id="IPR011006">
    <property type="entry name" value="CheY-like_superfamily"/>
</dbReference>
<dbReference type="eggNOG" id="COG3279">
    <property type="taxonomic scope" value="Bacteria"/>
</dbReference>
<dbReference type="Pfam" id="PF04397">
    <property type="entry name" value="LytTR"/>
    <property type="match status" value="1"/>
</dbReference>
<dbReference type="RefSeq" id="WP_034237864.1">
    <property type="nucleotide sequence ID" value="NZ_AQRA01000001.1"/>
</dbReference>
<dbReference type="PANTHER" id="PTHR45526">
    <property type="entry name" value="TRANSCRIPTIONAL REGULATORY PROTEIN DPIA"/>
    <property type="match status" value="1"/>
</dbReference>
<evidence type="ECO:0000259" key="2">
    <source>
        <dbReference type="PROSITE" id="PS50110"/>
    </source>
</evidence>
<protein>
    <submittedName>
        <fullName evidence="4">Chemotaxis protein CheY</fullName>
    </submittedName>
</protein>
<dbReference type="STRING" id="1317122.ATO12_01095"/>
<dbReference type="Proteomes" id="UP000023541">
    <property type="component" value="Unassembled WGS sequence"/>
</dbReference>
<reference evidence="4 5" key="1">
    <citation type="submission" date="2014-04" db="EMBL/GenBank/DDBJ databases">
        <title>Aquimarina sp. 22II-S11-z7 Genome Sequencing.</title>
        <authorList>
            <person name="Lai Q."/>
        </authorList>
    </citation>
    <scope>NUCLEOTIDE SEQUENCE [LARGE SCALE GENOMIC DNA]</scope>
    <source>
        <strain evidence="4 5">22II-S11-z7</strain>
    </source>
</reference>
<dbReference type="SMART" id="SM00850">
    <property type="entry name" value="LytTR"/>
    <property type="match status" value="1"/>
</dbReference>
<dbReference type="AlphaFoldDB" id="A0A023BZL5"/>
<keyword evidence="1" id="KW-0597">Phosphoprotein</keyword>
<name>A0A023BZL5_9FLAO</name>
<evidence type="ECO:0000259" key="3">
    <source>
        <dbReference type="PROSITE" id="PS50930"/>
    </source>
</evidence>
<evidence type="ECO:0000313" key="5">
    <source>
        <dbReference type="Proteomes" id="UP000023541"/>
    </source>
</evidence>
<sequence>MNTSTTKTRCLIVDDEPLAARLIEKHISQIESLEVVASCNNALKAFEILNNETIDLLFLDVKMPSVTGIDLLKTIKHPPSTILTTAYRDYALEGYDLDIVDYILKPVTFDRFFKAVERYFRIKNGIQRNAEAPANALTSENPYILVKSGNKHHKIHLNTILYIESLKDYIKIHTDKKCIVAKYKIGDIELELADKEFLRTHRSYIINLKKVTAFTTNDIDIDTVEIPIGVSYRDKVFPFLENI</sequence>
<dbReference type="EMBL" id="AQRA01000001">
    <property type="protein sequence ID" value="EZH75404.1"/>
    <property type="molecule type" value="Genomic_DNA"/>
</dbReference>